<accession>A0ABX0XVA1</accession>
<dbReference type="InterPro" id="IPR036388">
    <property type="entry name" value="WH-like_DNA-bd_sf"/>
</dbReference>
<dbReference type="Pfam" id="PF01047">
    <property type="entry name" value="MarR"/>
    <property type="match status" value="1"/>
</dbReference>
<dbReference type="InterPro" id="IPR036390">
    <property type="entry name" value="WH_DNA-bd_sf"/>
</dbReference>
<dbReference type="PROSITE" id="PS01117">
    <property type="entry name" value="HTH_MARR_1"/>
    <property type="match status" value="1"/>
</dbReference>
<comment type="caution">
    <text evidence="5">The sequence shown here is derived from an EMBL/GenBank/DDBJ whole genome shotgun (WGS) entry which is preliminary data.</text>
</comment>
<protein>
    <submittedName>
        <fullName evidence="5">MarR family transcriptional regulator</fullName>
    </submittedName>
</protein>
<dbReference type="InterPro" id="IPR039422">
    <property type="entry name" value="MarR/SlyA-like"/>
</dbReference>
<reference evidence="5 6" key="1">
    <citation type="submission" date="2020-03" db="EMBL/GenBank/DDBJ databases">
        <title>WGS of the type strain of Planosporangium spp.</title>
        <authorList>
            <person name="Thawai C."/>
        </authorList>
    </citation>
    <scope>NUCLEOTIDE SEQUENCE [LARGE SCALE GENOMIC DNA]</scope>
    <source>
        <strain evidence="5 6">TBRC 5610</strain>
    </source>
</reference>
<feature type="domain" description="HTH marR-type" evidence="4">
    <location>
        <begin position="1"/>
        <end position="141"/>
    </location>
</feature>
<dbReference type="Proteomes" id="UP000722989">
    <property type="component" value="Unassembled WGS sequence"/>
</dbReference>
<keyword evidence="2" id="KW-0238">DNA-binding</keyword>
<dbReference type="PANTHER" id="PTHR33164:SF57">
    <property type="entry name" value="MARR-FAMILY TRANSCRIPTIONAL REGULATOR"/>
    <property type="match status" value="1"/>
</dbReference>
<keyword evidence="6" id="KW-1185">Reference proteome</keyword>
<dbReference type="RefSeq" id="WP_167924156.1">
    <property type="nucleotide sequence ID" value="NZ_JAATVY010000003.1"/>
</dbReference>
<keyword evidence="1" id="KW-0805">Transcription regulation</keyword>
<dbReference type="SMART" id="SM00347">
    <property type="entry name" value="HTH_MARR"/>
    <property type="match status" value="1"/>
</dbReference>
<evidence type="ECO:0000256" key="2">
    <source>
        <dbReference type="ARBA" id="ARBA00023125"/>
    </source>
</evidence>
<dbReference type="PANTHER" id="PTHR33164">
    <property type="entry name" value="TRANSCRIPTIONAL REGULATOR, MARR FAMILY"/>
    <property type="match status" value="1"/>
</dbReference>
<name>A0ABX0XVA1_9ACTN</name>
<dbReference type="Gene3D" id="1.10.10.10">
    <property type="entry name" value="Winged helix-like DNA-binding domain superfamily/Winged helix DNA-binding domain"/>
    <property type="match status" value="1"/>
</dbReference>
<gene>
    <name evidence="5" type="ORF">HC031_05895</name>
</gene>
<dbReference type="PRINTS" id="PR00598">
    <property type="entry name" value="HTHMARR"/>
</dbReference>
<evidence type="ECO:0000313" key="6">
    <source>
        <dbReference type="Proteomes" id="UP000722989"/>
    </source>
</evidence>
<keyword evidence="3" id="KW-0804">Transcription</keyword>
<dbReference type="InterPro" id="IPR000835">
    <property type="entry name" value="HTH_MarR-typ"/>
</dbReference>
<sequence>MSDEEYIAIGKQFGLFFRRAERFYHGIRFDVPGRPLERAAYGVLARIAAGGPERLSTLAADLCVDLSTISRQVAALEAAGFVRRTPDPKDRRASLIEATEAGTEIFVAHRNQWLGALKELLSDWTPEERREFARLFARLNEAMDKSAPAHAGMEKE</sequence>
<evidence type="ECO:0000313" key="5">
    <source>
        <dbReference type="EMBL" id="NJC69252.1"/>
    </source>
</evidence>
<dbReference type="SUPFAM" id="SSF46785">
    <property type="entry name" value="Winged helix' DNA-binding domain"/>
    <property type="match status" value="1"/>
</dbReference>
<dbReference type="PROSITE" id="PS50995">
    <property type="entry name" value="HTH_MARR_2"/>
    <property type="match status" value="1"/>
</dbReference>
<dbReference type="InterPro" id="IPR023187">
    <property type="entry name" value="Tscrpt_reg_MarR-type_CS"/>
</dbReference>
<evidence type="ECO:0000256" key="3">
    <source>
        <dbReference type="ARBA" id="ARBA00023163"/>
    </source>
</evidence>
<proteinExistence type="predicted"/>
<evidence type="ECO:0000259" key="4">
    <source>
        <dbReference type="PROSITE" id="PS50995"/>
    </source>
</evidence>
<evidence type="ECO:0000256" key="1">
    <source>
        <dbReference type="ARBA" id="ARBA00023015"/>
    </source>
</evidence>
<dbReference type="EMBL" id="JAATVY010000003">
    <property type="protein sequence ID" value="NJC69252.1"/>
    <property type="molecule type" value="Genomic_DNA"/>
</dbReference>
<organism evidence="5 6">
    <name type="scientific">Planosporangium thailandense</name>
    <dbReference type="NCBI Taxonomy" id="765197"/>
    <lineage>
        <taxon>Bacteria</taxon>
        <taxon>Bacillati</taxon>
        <taxon>Actinomycetota</taxon>
        <taxon>Actinomycetes</taxon>
        <taxon>Micromonosporales</taxon>
        <taxon>Micromonosporaceae</taxon>
        <taxon>Planosporangium</taxon>
    </lineage>
</organism>